<feature type="domain" description="J" evidence="6">
    <location>
        <begin position="663"/>
        <end position="735"/>
    </location>
</feature>
<dbReference type="PROSITE" id="PS51733">
    <property type="entry name" value="BPL_LPL_CATALYTIC"/>
    <property type="match status" value="1"/>
</dbReference>
<evidence type="ECO:0008006" key="10">
    <source>
        <dbReference type="Google" id="ProtNLM"/>
    </source>
</evidence>
<sequence length="823" mass="92700">MIDWEKFSINRAVEQTYFSLLTLLGVLNLLAGAFAIFIVATKSPRHTRAYNILLLNILCWSISADFFQTFFAGFENHWPLPCLEPHGIVSFFDIDETVLDVIATLIVTIYCNMIIAAVSPLSFRCFQLSFPNLTSKMATIHWIIYFFCWHGGTTLAAVYLYASCIAPAQYYRNQLAAYPNLHQILHSKLTCVKMNSAETSTMVYSGLAGFSLDAIALLLFFGLSTYLLRKQHKEAKISEKTYKMQKIVTKNLAVVTFVPLLFFTTPFIVYLLAFSTFQLYANYIMGCTELLMCCHDLVVSVVTLTIYSTYRRATLGSPMASCAASASKAALSRLGTVYVSKNRSIFANLAFEEWVFHQHNLEENGDALLVWSNDPAVVVGRHQNPWLEANIPFLDANGIALARRRSGGGTVYHDRGNLNVSLLTSQKQHCRPRNLRRFAESLNRHFGVKIVPNERDDMILQPGDRKISGTAARKAHGRAYHHFTMLVDVDLPFLKKTLKSPWADRIETNATRSVPAKAVGYLGQEVVGVTVEEVQSVVLDTFRSSFEKSVVIESSQVPVDYEKLTWDNVDLREWKWNFGKTPKFTIRLKDGRCTKVEQGVIAEVDGSVEADIVGSHNEMRRLFAVAIQHVRGMASCAACSKRLANGVMCSDCGGVQPPNAKISHFEYLGVEERYDIDSGALKRRFLELQNQVHPDKASAVSEDKKQLFEGHSSRLNSAYKILADPVLRAEYMLNAKEDDKSAESPEFLMEMLEKGEEIEHISSDKKLEVTRTQLLEDVERLKTEMADHFSKAKTDEAAATLVRLRYYLRLLSNVNSRLGFDSK</sequence>
<dbReference type="InterPro" id="IPR009073">
    <property type="entry name" value="HscB_oligo_C"/>
</dbReference>
<protein>
    <recommendedName>
        <fullName evidence="10">J domain-containing protein</fullName>
    </recommendedName>
</protein>
<dbReference type="EMBL" id="JAUCMV010000003">
    <property type="protein sequence ID" value="KAK0414104.1"/>
    <property type="molecule type" value="Genomic_DNA"/>
</dbReference>
<dbReference type="CDD" id="cd06257">
    <property type="entry name" value="DnaJ"/>
    <property type="match status" value="1"/>
</dbReference>
<evidence type="ECO:0000313" key="8">
    <source>
        <dbReference type="EMBL" id="KAK0414104.1"/>
    </source>
</evidence>
<dbReference type="AlphaFoldDB" id="A0AA39HZH8"/>
<keyword evidence="4" id="KW-0143">Chaperone</keyword>
<dbReference type="InterPro" id="IPR004640">
    <property type="entry name" value="HscB"/>
</dbReference>
<dbReference type="SUPFAM" id="SSF81321">
    <property type="entry name" value="Family A G protein-coupled receptor-like"/>
    <property type="match status" value="1"/>
</dbReference>
<gene>
    <name evidence="8" type="ORF">QR680_007149</name>
</gene>
<dbReference type="GO" id="GO:0044571">
    <property type="term" value="P:[2Fe-2S] cluster assembly"/>
    <property type="evidence" value="ECO:0007669"/>
    <property type="project" value="InterPro"/>
</dbReference>
<keyword evidence="9" id="KW-1185">Reference proteome</keyword>
<comment type="caution">
    <text evidence="8">The sequence shown here is derived from an EMBL/GenBank/DDBJ whole genome shotgun (WGS) entry which is preliminary data.</text>
</comment>
<evidence type="ECO:0000256" key="2">
    <source>
        <dbReference type="ARBA" id="ARBA00008242"/>
    </source>
</evidence>
<evidence type="ECO:0000256" key="3">
    <source>
        <dbReference type="ARBA" id="ARBA00010476"/>
    </source>
</evidence>
<dbReference type="InterPro" id="IPR001623">
    <property type="entry name" value="DnaJ_domain"/>
</dbReference>
<dbReference type="InterPro" id="IPR045864">
    <property type="entry name" value="aa-tRNA-synth_II/BPL/LPL"/>
</dbReference>
<dbReference type="GO" id="GO:0009249">
    <property type="term" value="P:protein lipoylation"/>
    <property type="evidence" value="ECO:0007669"/>
    <property type="project" value="InterPro"/>
</dbReference>
<feature type="transmembrane region" description="Helical" evidence="5">
    <location>
        <begin position="52"/>
        <end position="71"/>
    </location>
</feature>
<comment type="similarity">
    <text evidence="2">Belongs to the LplA family.</text>
</comment>
<dbReference type="Pfam" id="PF07743">
    <property type="entry name" value="HSCB_C"/>
    <property type="match status" value="1"/>
</dbReference>
<dbReference type="InterPro" id="IPR036386">
    <property type="entry name" value="HscB_C_sf"/>
</dbReference>
<keyword evidence="5" id="KW-0472">Membrane</keyword>
<dbReference type="GO" id="GO:0051259">
    <property type="term" value="P:protein complex oligomerization"/>
    <property type="evidence" value="ECO:0007669"/>
    <property type="project" value="InterPro"/>
</dbReference>
<feature type="transmembrane region" description="Helical" evidence="5">
    <location>
        <begin position="249"/>
        <end position="274"/>
    </location>
</feature>
<dbReference type="InterPro" id="IPR019422">
    <property type="entry name" value="7TM_GPCR_serpentine_rcpt_Srh"/>
</dbReference>
<dbReference type="GO" id="GO:0051087">
    <property type="term" value="F:protein-folding chaperone binding"/>
    <property type="evidence" value="ECO:0007669"/>
    <property type="project" value="InterPro"/>
</dbReference>
<evidence type="ECO:0000256" key="5">
    <source>
        <dbReference type="SAM" id="Phobius"/>
    </source>
</evidence>
<evidence type="ECO:0000256" key="4">
    <source>
        <dbReference type="ARBA" id="ARBA00023186"/>
    </source>
</evidence>
<keyword evidence="5" id="KW-1133">Transmembrane helix</keyword>
<comment type="similarity">
    <text evidence="3">Belongs to the HscB family.</text>
</comment>
<reference evidence="8" key="1">
    <citation type="submission" date="2023-06" db="EMBL/GenBank/DDBJ databases">
        <title>Genomic analysis of the entomopathogenic nematode Steinernema hermaphroditum.</title>
        <authorList>
            <person name="Schwarz E.M."/>
            <person name="Heppert J.K."/>
            <person name="Baniya A."/>
            <person name="Schwartz H.T."/>
            <person name="Tan C.-H."/>
            <person name="Antoshechkin I."/>
            <person name="Sternberg P.W."/>
            <person name="Goodrich-Blair H."/>
            <person name="Dillman A.R."/>
        </authorList>
    </citation>
    <scope>NUCLEOTIDE SEQUENCE</scope>
    <source>
        <strain evidence="8">PS9179</strain>
        <tissue evidence="8">Whole animal</tissue>
    </source>
</reference>
<dbReference type="CDD" id="cd16443">
    <property type="entry name" value="LplA"/>
    <property type="match status" value="1"/>
</dbReference>
<name>A0AA39HZH8_9BILA</name>
<dbReference type="PANTHER" id="PTHR12561:SF3">
    <property type="entry name" value="LIPOYLTRANSFERASE 1, MITOCHONDRIAL"/>
    <property type="match status" value="1"/>
</dbReference>
<feature type="transmembrane region" description="Helical" evidence="5">
    <location>
        <begin position="203"/>
        <end position="228"/>
    </location>
</feature>
<evidence type="ECO:0000259" key="6">
    <source>
        <dbReference type="PROSITE" id="PS50076"/>
    </source>
</evidence>
<dbReference type="GO" id="GO:0017118">
    <property type="term" value="F:lipoyltransferase activity"/>
    <property type="evidence" value="ECO:0007669"/>
    <property type="project" value="TreeGrafter"/>
</dbReference>
<dbReference type="GO" id="GO:0005739">
    <property type="term" value="C:mitochondrion"/>
    <property type="evidence" value="ECO:0007669"/>
    <property type="project" value="TreeGrafter"/>
</dbReference>
<dbReference type="InterPro" id="IPR036869">
    <property type="entry name" value="J_dom_sf"/>
</dbReference>
<dbReference type="SMART" id="SM00271">
    <property type="entry name" value="DnaJ"/>
    <property type="match status" value="1"/>
</dbReference>
<dbReference type="Gene3D" id="1.20.1280.20">
    <property type="entry name" value="HscB, C-terminal domain"/>
    <property type="match status" value="1"/>
</dbReference>
<evidence type="ECO:0000256" key="1">
    <source>
        <dbReference type="ARBA" id="ARBA00005085"/>
    </source>
</evidence>
<evidence type="ECO:0000259" key="7">
    <source>
        <dbReference type="PROSITE" id="PS51733"/>
    </source>
</evidence>
<evidence type="ECO:0000313" key="9">
    <source>
        <dbReference type="Proteomes" id="UP001175271"/>
    </source>
</evidence>
<dbReference type="PANTHER" id="PTHR12561">
    <property type="entry name" value="LIPOATE-PROTEIN LIGASE"/>
    <property type="match status" value="1"/>
</dbReference>
<dbReference type="Gene3D" id="1.10.287.110">
    <property type="entry name" value="DnaJ domain"/>
    <property type="match status" value="1"/>
</dbReference>
<dbReference type="Gene3D" id="3.30.930.10">
    <property type="entry name" value="Bira Bifunctional Protein, Domain 2"/>
    <property type="match status" value="1"/>
</dbReference>
<keyword evidence="5" id="KW-0812">Transmembrane</keyword>
<dbReference type="Pfam" id="PF10318">
    <property type="entry name" value="7TM_GPCR_Srh"/>
    <property type="match status" value="1"/>
</dbReference>
<feature type="transmembrane region" description="Helical" evidence="5">
    <location>
        <begin position="142"/>
        <end position="162"/>
    </location>
</feature>
<dbReference type="InterPro" id="IPR004562">
    <property type="entry name" value="LipoylTrfase_LipoateP_Ligase"/>
</dbReference>
<comment type="pathway">
    <text evidence="1">Protein modification; protein lipoylation via exogenous pathway; protein N(6)-(lipoyl)lysine from lipoate: step 2/2.</text>
</comment>
<dbReference type="SUPFAM" id="SSF47144">
    <property type="entry name" value="HSC20 (HSCB), C-terminal oligomerisation domain"/>
    <property type="match status" value="1"/>
</dbReference>
<dbReference type="Pfam" id="PF21948">
    <property type="entry name" value="LplA-B_cat"/>
    <property type="match status" value="1"/>
</dbReference>
<dbReference type="InterPro" id="IPR004143">
    <property type="entry name" value="BPL_LPL_catalytic"/>
</dbReference>
<dbReference type="SUPFAM" id="SSF55681">
    <property type="entry name" value="Class II aaRS and biotin synthetases"/>
    <property type="match status" value="1"/>
</dbReference>
<feature type="transmembrane region" description="Helical" evidence="5">
    <location>
        <begin position="20"/>
        <end position="40"/>
    </location>
</feature>
<dbReference type="SUPFAM" id="SSF46565">
    <property type="entry name" value="Chaperone J-domain"/>
    <property type="match status" value="1"/>
</dbReference>
<dbReference type="NCBIfam" id="TIGR00714">
    <property type="entry name" value="hscB"/>
    <property type="match status" value="1"/>
</dbReference>
<dbReference type="Proteomes" id="UP001175271">
    <property type="component" value="Unassembled WGS sequence"/>
</dbReference>
<accession>A0AA39HZH8</accession>
<dbReference type="PROSITE" id="PS50076">
    <property type="entry name" value="DNAJ_2"/>
    <property type="match status" value="1"/>
</dbReference>
<dbReference type="GO" id="GO:0001671">
    <property type="term" value="F:ATPase activator activity"/>
    <property type="evidence" value="ECO:0007669"/>
    <property type="project" value="InterPro"/>
</dbReference>
<feature type="domain" description="BPL/LPL catalytic" evidence="7">
    <location>
        <begin position="362"/>
        <end position="550"/>
    </location>
</feature>
<feature type="transmembrane region" description="Helical" evidence="5">
    <location>
        <begin position="101"/>
        <end position="121"/>
    </location>
</feature>
<proteinExistence type="inferred from homology"/>
<organism evidence="8 9">
    <name type="scientific">Steinernema hermaphroditum</name>
    <dbReference type="NCBI Taxonomy" id="289476"/>
    <lineage>
        <taxon>Eukaryota</taxon>
        <taxon>Metazoa</taxon>
        <taxon>Ecdysozoa</taxon>
        <taxon>Nematoda</taxon>
        <taxon>Chromadorea</taxon>
        <taxon>Rhabditida</taxon>
        <taxon>Tylenchina</taxon>
        <taxon>Panagrolaimomorpha</taxon>
        <taxon>Strongyloidoidea</taxon>
        <taxon>Steinernematidae</taxon>
        <taxon>Steinernema</taxon>
    </lineage>
</organism>